<feature type="compositionally biased region" description="Polar residues" evidence="1">
    <location>
        <begin position="351"/>
        <end position="363"/>
    </location>
</feature>
<evidence type="ECO:0000256" key="1">
    <source>
        <dbReference type="SAM" id="MobiDB-lite"/>
    </source>
</evidence>
<name>A0A0D0BX12_9AGAM</name>
<protein>
    <submittedName>
        <fullName evidence="2">Uncharacterized protein</fullName>
    </submittedName>
</protein>
<dbReference type="InParanoid" id="A0A0D0BX12"/>
<dbReference type="Proteomes" id="UP000054538">
    <property type="component" value="Unassembled WGS sequence"/>
</dbReference>
<dbReference type="HOGENOM" id="CLU_023634_0_0_1"/>
<dbReference type="OrthoDB" id="2689070at2759"/>
<evidence type="ECO:0000313" key="2">
    <source>
        <dbReference type="EMBL" id="KIK75807.1"/>
    </source>
</evidence>
<proteinExistence type="predicted"/>
<dbReference type="STRING" id="930991.A0A0D0BX12"/>
<dbReference type="AlphaFoldDB" id="A0A0D0BX12"/>
<keyword evidence="3" id="KW-1185">Reference proteome</keyword>
<feature type="region of interest" description="Disordered" evidence="1">
    <location>
        <begin position="167"/>
        <end position="202"/>
    </location>
</feature>
<accession>A0A0D0BX12</accession>
<feature type="compositionally biased region" description="Basic and acidic residues" evidence="1">
    <location>
        <begin position="45"/>
        <end position="59"/>
    </location>
</feature>
<feature type="compositionally biased region" description="Polar residues" evidence="1">
    <location>
        <begin position="1"/>
        <end position="10"/>
    </location>
</feature>
<organism evidence="2 3">
    <name type="scientific">Paxillus rubicundulus Ve08.2h10</name>
    <dbReference type="NCBI Taxonomy" id="930991"/>
    <lineage>
        <taxon>Eukaryota</taxon>
        <taxon>Fungi</taxon>
        <taxon>Dikarya</taxon>
        <taxon>Basidiomycota</taxon>
        <taxon>Agaricomycotina</taxon>
        <taxon>Agaricomycetes</taxon>
        <taxon>Agaricomycetidae</taxon>
        <taxon>Boletales</taxon>
        <taxon>Paxilineae</taxon>
        <taxon>Paxillaceae</taxon>
        <taxon>Paxillus</taxon>
    </lineage>
</organism>
<reference evidence="2 3" key="1">
    <citation type="submission" date="2014-04" db="EMBL/GenBank/DDBJ databases">
        <authorList>
            <consortium name="DOE Joint Genome Institute"/>
            <person name="Kuo A."/>
            <person name="Kohler A."/>
            <person name="Jargeat P."/>
            <person name="Nagy L.G."/>
            <person name="Floudas D."/>
            <person name="Copeland A."/>
            <person name="Barry K.W."/>
            <person name="Cichocki N."/>
            <person name="Veneault-Fourrey C."/>
            <person name="LaButti K."/>
            <person name="Lindquist E.A."/>
            <person name="Lipzen A."/>
            <person name="Lundell T."/>
            <person name="Morin E."/>
            <person name="Murat C."/>
            <person name="Sun H."/>
            <person name="Tunlid A."/>
            <person name="Henrissat B."/>
            <person name="Grigoriev I.V."/>
            <person name="Hibbett D.S."/>
            <person name="Martin F."/>
            <person name="Nordberg H.P."/>
            <person name="Cantor M.N."/>
            <person name="Hua S.X."/>
        </authorList>
    </citation>
    <scope>NUCLEOTIDE SEQUENCE [LARGE SCALE GENOMIC DNA]</scope>
    <source>
        <strain evidence="2 3">Ve08.2h10</strain>
    </source>
</reference>
<sequence length="659" mass="71801">MDPPSENSESIAEPVSHRTHPGNADKHPANILFATGTIQKRRTKAEKAADDKHLKDPKATNEQATQKGIERLALMEMEAEEKASKPQQKPAVPSEEVDPDVVKPARKISKLPQSLKGAIKDYKTRLAAGAKKANAVMPNFKENHKKFVLGSQVKSWADNVAAEANRLGGSTKQPSHTGTPPPSTFPSTLSKSSALTPLAGSSHDNDIEIYTDAVGDDAENWATVNQGKVSTGMTWAQTVMIVPTAESDNELEAPLSQLHVTLTRRSRKCKLDNIEVVSDSESDKSTSDGGAMEVDKLVPRDVDRAAKMVNSSAAKKGHCTTTSTSVGIKINAPTLLPQKKVKCEEPAMRTPSVSCNPPANTSIPAEDQPLHNTESYVIDVVKKHADYNKDLLVPSDQRWSHSFISTATLWCSIQPNMWSVPEEELTSALQAIFNIVYPGVKYQVTTSGSVFSVMLQWLSEWWSGFGSTALAMLIDFFSKLDVNVNILGVAKDLKTGYTFLQEDPDSPQEEGMFCSTFLLELIGSTHLSNITGFVELERAVKFIAKGIIDVEQVLADMANSPDSKMKIKLPKVLNKQTGRETLAPFQFLSANWNGDTAAYRESIQKRGQAFVRSIFAAAQAHKGIKTGTSNANTDTSEPGTVNPRALLCEIFTSFYSNLV</sequence>
<feature type="region of interest" description="Disordered" evidence="1">
    <location>
        <begin position="1"/>
        <end position="101"/>
    </location>
</feature>
<feature type="region of interest" description="Disordered" evidence="1">
    <location>
        <begin position="349"/>
        <end position="368"/>
    </location>
</feature>
<evidence type="ECO:0000313" key="3">
    <source>
        <dbReference type="Proteomes" id="UP000054538"/>
    </source>
</evidence>
<gene>
    <name evidence="2" type="ORF">PAXRUDRAFT_29040</name>
</gene>
<dbReference type="EMBL" id="KN827853">
    <property type="protein sequence ID" value="KIK75807.1"/>
    <property type="molecule type" value="Genomic_DNA"/>
</dbReference>
<reference evidence="3" key="2">
    <citation type="submission" date="2015-01" db="EMBL/GenBank/DDBJ databases">
        <title>Evolutionary Origins and Diversification of the Mycorrhizal Mutualists.</title>
        <authorList>
            <consortium name="DOE Joint Genome Institute"/>
            <consortium name="Mycorrhizal Genomics Consortium"/>
            <person name="Kohler A."/>
            <person name="Kuo A."/>
            <person name="Nagy L.G."/>
            <person name="Floudas D."/>
            <person name="Copeland A."/>
            <person name="Barry K.W."/>
            <person name="Cichocki N."/>
            <person name="Veneault-Fourrey C."/>
            <person name="LaButti K."/>
            <person name="Lindquist E.A."/>
            <person name="Lipzen A."/>
            <person name="Lundell T."/>
            <person name="Morin E."/>
            <person name="Murat C."/>
            <person name="Riley R."/>
            <person name="Ohm R."/>
            <person name="Sun H."/>
            <person name="Tunlid A."/>
            <person name="Henrissat B."/>
            <person name="Grigoriev I.V."/>
            <person name="Hibbett D.S."/>
            <person name="Martin F."/>
        </authorList>
    </citation>
    <scope>NUCLEOTIDE SEQUENCE [LARGE SCALE GENOMIC DNA]</scope>
    <source>
        <strain evidence="3">Ve08.2h10</strain>
    </source>
</reference>